<protein>
    <submittedName>
        <fullName evidence="3">Uncharacterized protein</fullName>
    </submittedName>
</protein>
<sequence>MTDQRTSTRRRRTWVAALAAALLGATLVAVVTPAAHAVSGLNLVNTESPQTGSQNTKTAVATCTGNDKLFGTGFDVINGLGKVAVNAVRPSADLKSLTVVASETDAGITTSWRLAAHAICGPPVANMRPEVETEPSGPGAEKTGETDCGNNGQVYGGGFEFNGGLGEVLLTRMFITLGFSGSVSLRANVDDDLSRSWSVTTYAICGQNSAGLFRNFTQNPVSDSNSPKDETATCGNDNLNDIHGTGVQLPAQPVNQSSDIVIEKMKLTAALATVELRARENDSTSANWSVQGHVICGPH</sequence>
<organism evidence="3 4">
    <name type="scientific">Phytohabitans aurantiacus</name>
    <dbReference type="NCBI Taxonomy" id="3016789"/>
    <lineage>
        <taxon>Bacteria</taxon>
        <taxon>Bacillati</taxon>
        <taxon>Actinomycetota</taxon>
        <taxon>Actinomycetes</taxon>
        <taxon>Micromonosporales</taxon>
        <taxon>Micromonosporaceae</taxon>
    </lineage>
</organism>
<gene>
    <name evidence="3" type="ORF">Pa4123_34670</name>
</gene>
<evidence type="ECO:0000256" key="1">
    <source>
        <dbReference type="SAM" id="MobiDB-lite"/>
    </source>
</evidence>
<dbReference type="EMBL" id="BSDI01000014">
    <property type="protein sequence ID" value="GLH98192.1"/>
    <property type="molecule type" value="Genomic_DNA"/>
</dbReference>
<keyword evidence="4" id="KW-1185">Reference proteome</keyword>
<name>A0ABQ5QVA7_9ACTN</name>
<feature type="region of interest" description="Disordered" evidence="1">
    <location>
        <begin position="125"/>
        <end position="149"/>
    </location>
</feature>
<accession>A0ABQ5QVA7</accession>
<dbReference type="PROSITE" id="PS51318">
    <property type="entry name" value="TAT"/>
    <property type="match status" value="1"/>
</dbReference>
<dbReference type="InterPro" id="IPR006311">
    <property type="entry name" value="TAT_signal"/>
</dbReference>
<evidence type="ECO:0000256" key="2">
    <source>
        <dbReference type="SAM" id="SignalP"/>
    </source>
</evidence>
<comment type="caution">
    <text evidence="3">The sequence shown here is derived from an EMBL/GenBank/DDBJ whole genome shotgun (WGS) entry which is preliminary data.</text>
</comment>
<proteinExistence type="predicted"/>
<feature type="signal peptide" evidence="2">
    <location>
        <begin position="1"/>
        <end position="37"/>
    </location>
</feature>
<evidence type="ECO:0000313" key="3">
    <source>
        <dbReference type="EMBL" id="GLH98192.1"/>
    </source>
</evidence>
<evidence type="ECO:0000313" key="4">
    <source>
        <dbReference type="Proteomes" id="UP001144280"/>
    </source>
</evidence>
<dbReference type="Proteomes" id="UP001144280">
    <property type="component" value="Unassembled WGS sequence"/>
</dbReference>
<dbReference type="RefSeq" id="WP_281896841.1">
    <property type="nucleotide sequence ID" value="NZ_BSDI01000014.1"/>
</dbReference>
<keyword evidence="2" id="KW-0732">Signal</keyword>
<feature type="chain" id="PRO_5045277244" evidence="2">
    <location>
        <begin position="38"/>
        <end position="299"/>
    </location>
</feature>
<reference evidence="3" key="1">
    <citation type="submission" date="2022-12" db="EMBL/GenBank/DDBJ databases">
        <title>New Phytohabitans aurantiacus sp. RD004123 nov., an actinomycete isolated from soil.</title>
        <authorList>
            <person name="Triningsih D.W."/>
            <person name="Harunari E."/>
            <person name="Igarashi Y."/>
        </authorList>
    </citation>
    <scope>NUCLEOTIDE SEQUENCE</scope>
    <source>
        <strain evidence="3">RD004123</strain>
    </source>
</reference>